<dbReference type="AlphaFoldDB" id="A0A4R6TVY7"/>
<dbReference type="Pfam" id="PF09720">
    <property type="entry name" value="Unstab_antitox"/>
    <property type="match status" value="1"/>
</dbReference>
<evidence type="ECO:0000313" key="2">
    <source>
        <dbReference type="Proteomes" id="UP000294575"/>
    </source>
</evidence>
<dbReference type="InterPro" id="IPR013406">
    <property type="entry name" value="CHP02574_addiction_mod"/>
</dbReference>
<keyword evidence="2" id="KW-1185">Reference proteome</keyword>
<name>A0A4R6TVY7_9GAMM</name>
<comment type="caution">
    <text evidence="1">The sequence shown here is derived from an EMBL/GenBank/DDBJ whole genome shotgun (WGS) entry which is preliminary data.</text>
</comment>
<gene>
    <name evidence="1" type="ORF">DFQ45_107108</name>
</gene>
<dbReference type="RefSeq" id="WP_166627865.1">
    <property type="nucleotide sequence ID" value="NZ_LNJZ01000002.1"/>
</dbReference>
<dbReference type="EMBL" id="SNYK01000007">
    <property type="protein sequence ID" value="TDQ37601.1"/>
    <property type="molecule type" value="Genomic_DNA"/>
</dbReference>
<accession>A0A4R6TVY7</accession>
<evidence type="ECO:0000313" key="1">
    <source>
        <dbReference type="EMBL" id="TDQ37601.1"/>
    </source>
</evidence>
<protein>
    <submittedName>
        <fullName evidence="1">Putative addiction module component</fullName>
    </submittedName>
</protein>
<proteinExistence type="predicted"/>
<sequence length="71" mass="8456">MVSIPVDRMTLREKLEIIDLLWSSISSENSEEVSPRWHGKELDRRLKRVDTGESVFEDWDVVKRELQELSR</sequence>
<organism evidence="1 2">
    <name type="scientific">Thiopseudomonas denitrificans</name>
    <dbReference type="NCBI Taxonomy" id="1501432"/>
    <lineage>
        <taxon>Bacteria</taxon>
        <taxon>Pseudomonadati</taxon>
        <taxon>Pseudomonadota</taxon>
        <taxon>Gammaproteobacteria</taxon>
        <taxon>Pseudomonadales</taxon>
        <taxon>Pseudomonadaceae</taxon>
        <taxon>Thiopseudomonas</taxon>
    </lineage>
</organism>
<dbReference type="Proteomes" id="UP000294575">
    <property type="component" value="Unassembled WGS sequence"/>
</dbReference>
<reference evidence="1 2" key="1">
    <citation type="submission" date="2019-03" db="EMBL/GenBank/DDBJ databases">
        <title>Genomic Encyclopedia of Type Strains, Phase IV (KMG-IV): sequencing the most valuable type-strain genomes for metagenomic binning, comparative biology and taxonomic classification.</title>
        <authorList>
            <person name="Goeker M."/>
        </authorList>
    </citation>
    <scope>NUCLEOTIDE SEQUENCE [LARGE SCALE GENOMIC DNA]</scope>
    <source>
        <strain evidence="1 2">DSM 28679</strain>
    </source>
</reference>